<gene>
    <name evidence="3" type="primary">ybdG</name>
    <name evidence="3" type="ORF">GCM10007362_45710</name>
</gene>
<keyword evidence="2" id="KW-0472">Membrane</keyword>
<sequence length="368" mass="40580">MDQDERAERRAETEQLTAQAEKGLPARKKKSAFRRTLSGAGWFLIVLLALLLIGFIYQAVGERSDRAAYAAPGMLVDVDGHRMHVYSEEKPGKSAGEPTVVLIAGWGTPNPYANFSPIYEEIGGKASFAVVERFGYGYSDVTDEKRDVDRIAEELHEALDKAGVKPPYVLAPHSLGVLESIRFAQLYPGEVKGMVMIDTGSPEFYETFPSRAMQSQLQRIAIKSGIARALYHVNGFAEKVAAGRNGLKLLTPEMKEQDRLATLLVANNRNVTDEMREMHANARKVVQRKAKLDLPMTILVADHLGEVGEGRMDVQRQFGESWSGDSRTQVLLVQGSGHSMAAYQPRAIADAMLDMVRELAESSEVGSR</sequence>
<dbReference type="EMBL" id="BMDD01000007">
    <property type="protein sequence ID" value="GGH86289.1"/>
    <property type="molecule type" value="Genomic_DNA"/>
</dbReference>
<keyword evidence="2" id="KW-0812">Transmembrane</keyword>
<name>A0ABQ2A7F4_9BACL</name>
<feature type="compositionally biased region" description="Basic and acidic residues" evidence="1">
    <location>
        <begin position="1"/>
        <end position="13"/>
    </location>
</feature>
<comment type="caution">
    <text evidence="3">The sequence shown here is derived from an EMBL/GenBank/DDBJ whole genome shotgun (WGS) entry which is preliminary data.</text>
</comment>
<dbReference type="InterPro" id="IPR050266">
    <property type="entry name" value="AB_hydrolase_sf"/>
</dbReference>
<dbReference type="Proteomes" id="UP000605427">
    <property type="component" value="Unassembled WGS sequence"/>
</dbReference>
<accession>A0ABQ2A7F4</accession>
<feature type="region of interest" description="Disordered" evidence="1">
    <location>
        <begin position="1"/>
        <end position="23"/>
    </location>
</feature>
<evidence type="ECO:0000313" key="3">
    <source>
        <dbReference type="EMBL" id="GGH86289.1"/>
    </source>
</evidence>
<protein>
    <recommendedName>
        <fullName evidence="5">Alpha/beta hydrolase</fullName>
    </recommendedName>
</protein>
<dbReference type="Gene3D" id="3.40.50.1820">
    <property type="entry name" value="alpha/beta hydrolase"/>
    <property type="match status" value="1"/>
</dbReference>
<evidence type="ECO:0000256" key="1">
    <source>
        <dbReference type="SAM" id="MobiDB-lite"/>
    </source>
</evidence>
<dbReference type="InterPro" id="IPR029058">
    <property type="entry name" value="AB_hydrolase_fold"/>
</dbReference>
<feature type="transmembrane region" description="Helical" evidence="2">
    <location>
        <begin position="37"/>
        <end position="57"/>
    </location>
</feature>
<dbReference type="PANTHER" id="PTHR43798:SF33">
    <property type="entry name" value="HYDROLASE, PUTATIVE (AFU_ORTHOLOGUE AFUA_2G14860)-RELATED"/>
    <property type="match status" value="1"/>
</dbReference>
<dbReference type="RefSeq" id="WP_172246446.1">
    <property type="nucleotide sequence ID" value="NZ_BMDD01000007.1"/>
</dbReference>
<dbReference type="PANTHER" id="PTHR43798">
    <property type="entry name" value="MONOACYLGLYCEROL LIPASE"/>
    <property type="match status" value="1"/>
</dbReference>
<evidence type="ECO:0008006" key="5">
    <source>
        <dbReference type="Google" id="ProtNLM"/>
    </source>
</evidence>
<proteinExistence type="predicted"/>
<evidence type="ECO:0000256" key="2">
    <source>
        <dbReference type="SAM" id="Phobius"/>
    </source>
</evidence>
<dbReference type="SUPFAM" id="SSF53474">
    <property type="entry name" value="alpha/beta-Hydrolases"/>
    <property type="match status" value="1"/>
</dbReference>
<keyword evidence="2" id="KW-1133">Transmembrane helix</keyword>
<evidence type="ECO:0000313" key="4">
    <source>
        <dbReference type="Proteomes" id="UP000605427"/>
    </source>
</evidence>
<organism evidence="3 4">
    <name type="scientific">Saccharibacillus endophyticus</name>
    <dbReference type="NCBI Taxonomy" id="2060666"/>
    <lineage>
        <taxon>Bacteria</taxon>
        <taxon>Bacillati</taxon>
        <taxon>Bacillota</taxon>
        <taxon>Bacilli</taxon>
        <taxon>Bacillales</taxon>
        <taxon>Paenibacillaceae</taxon>
        <taxon>Saccharibacillus</taxon>
    </lineage>
</organism>
<reference evidence="4" key="1">
    <citation type="journal article" date="2019" name="Int. J. Syst. Evol. Microbiol.">
        <title>The Global Catalogue of Microorganisms (GCM) 10K type strain sequencing project: providing services to taxonomists for standard genome sequencing and annotation.</title>
        <authorList>
            <consortium name="The Broad Institute Genomics Platform"/>
            <consortium name="The Broad Institute Genome Sequencing Center for Infectious Disease"/>
            <person name="Wu L."/>
            <person name="Ma J."/>
        </authorList>
    </citation>
    <scope>NUCLEOTIDE SEQUENCE [LARGE SCALE GENOMIC DNA]</scope>
    <source>
        <strain evidence="4">CCM 8702</strain>
    </source>
</reference>
<keyword evidence="4" id="KW-1185">Reference proteome</keyword>